<dbReference type="PANTHER" id="PTHR23185">
    <property type="entry name" value="PROTEIN VIRILIZER HOMOLOG"/>
    <property type="match status" value="1"/>
</dbReference>
<evidence type="ECO:0000313" key="9">
    <source>
        <dbReference type="Proteomes" id="UP001367676"/>
    </source>
</evidence>
<accession>A0AAN9TIX5</accession>
<dbReference type="InterPro" id="IPR031801">
    <property type="entry name" value="VIR_N"/>
</dbReference>
<evidence type="ECO:0000259" key="7">
    <source>
        <dbReference type="Pfam" id="PF15912"/>
    </source>
</evidence>
<comment type="caution">
    <text evidence="8">The sequence shown here is derived from an EMBL/GenBank/DDBJ whole genome shotgun (WGS) entry which is preliminary data.</text>
</comment>
<protein>
    <recommendedName>
        <fullName evidence="7">Virilizer N-terminal domain-containing protein</fullName>
    </recommendedName>
</protein>
<dbReference type="PANTHER" id="PTHR23185:SF0">
    <property type="entry name" value="PROTEIN VIRILIZER HOMOLOG"/>
    <property type="match status" value="1"/>
</dbReference>
<feature type="compositionally biased region" description="Basic residues" evidence="6">
    <location>
        <begin position="1829"/>
        <end position="1844"/>
    </location>
</feature>
<feature type="domain" description="Virilizer N-terminal" evidence="7">
    <location>
        <begin position="6"/>
        <end position="263"/>
    </location>
</feature>
<feature type="region of interest" description="Disordered" evidence="6">
    <location>
        <begin position="1683"/>
        <end position="1703"/>
    </location>
</feature>
<dbReference type="GO" id="GO:0003723">
    <property type="term" value="F:RNA binding"/>
    <property type="evidence" value="ECO:0007669"/>
    <property type="project" value="TreeGrafter"/>
</dbReference>
<evidence type="ECO:0000256" key="2">
    <source>
        <dbReference type="ARBA" id="ARBA00008371"/>
    </source>
</evidence>
<evidence type="ECO:0000256" key="6">
    <source>
        <dbReference type="SAM" id="MobiDB-lite"/>
    </source>
</evidence>
<evidence type="ECO:0000256" key="5">
    <source>
        <dbReference type="ARBA" id="ARBA00023242"/>
    </source>
</evidence>
<feature type="region of interest" description="Disordered" evidence="6">
    <location>
        <begin position="191"/>
        <end position="344"/>
    </location>
</feature>
<feature type="compositionally biased region" description="Basic and acidic residues" evidence="6">
    <location>
        <begin position="191"/>
        <end position="233"/>
    </location>
</feature>
<evidence type="ECO:0000313" key="8">
    <source>
        <dbReference type="EMBL" id="KAK7590069.1"/>
    </source>
</evidence>
<feature type="compositionally biased region" description="Basic and acidic residues" evidence="6">
    <location>
        <begin position="242"/>
        <end position="272"/>
    </location>
</feature>
<name>A0AAN9TIX5_9HEMI</name>
<gene>
    <name evidence="8" type="ORF">V9T40_001682</name>
</gene>
<keyword evidence="5" id="KW-0539">Nucleus</keyword>
<keyword evidence="3" id="KW-0507">mRNA processing</keyword>
<feature type="region of interest" description="Disordered" evidence="6">
    <location>
        <begin position="131"/>
        <end position="151"/>
    </location>
</feature>
<dbReference type="InterPro" id="IPR026736">
    <property type="entry name" value="Virilizer"/>
</dbReference>
<dbReference type="GO" id="GO:0006397">
    <property type="term" value="P:mRNA processing"/>
    <property type="evidence" value="ECO:0007669"/>
    <property type="project" value="UniProtKB-KW"/>
</dbReference>
<evidence type="ECO:0000256" key="1">
    <source>
        <dbReference type="ARBA" id="ARBA00004123"/>
    </source>
</evidence>
<feature type="compositionally biased region" description="Basic and acidic residues" evidence="6">
    <location>
        <begin position="282"/>
        <end position="300"/>
    </location>
</feature>
<dbReference type="Pfam" id="PF15912">
    <property type="entry name" value="VIR_N"/>
    <property type="match status" value="1"/>
</dbReference>
<keyword evidence="4" id="KW-0508">mRNA splicing</keyword>
<dbReference type="GO" id="GO:0036396">
    <property type="term" value="C:RNA N6-methyladenosine methyltransferase complex"/>
    <property type="evidence" value="ECO:0007669"/>
    <property type="project" value="TreeGrafter"/>
</dbReference>
<evidence type="ECO:0000256" key="3">
    <source>
        <dbReference type="ARBA" id="ARBA00022664"/>
    </source>
</evidence>
<organism evidence="8 9">
    <name type="scientific">Parthenolecanium corni</name>
    <dbReference type="NCBI Taxonomy" id="536013"/>
    <lineage>
        <taxon>Eukaryota</taxon>
        <taxon>Metazoa</taxon>
        <taxon>Ecdysozoa</taxon>
        <taxon>Arthropoda</taxon>
        <taxon>Hexapoda</taxon>
        <taxon>Insecta</taxon>
        <taxon>Pterygota</taxon>
        <taxon>Neoptera</taxon>
        <taxon>Paraneoptera</taxon>
        <taxon>Hemiptera</taxon>
        <taxon>Sternorrhyncha</taxon>
        <taxon>Coccoidea</taxon>
        <taxon>Coccidae</taxon>
        <taxon>Parthenolecanium</taxon>
    </lineage>
</organism>
<comment type="subcellular location">
    <subcellularLocation>
        <location evidence="1">Nucleus</location>
    </subcellularLocation>
</comment>
<dbReference type="EMBL" id="JBBCAQ010000022">
    <property type="protein sequence ID" value="KAK7590069.1"/>
    <property type="molecule type" value="Genomic_DNA"/>
</dbReference>
<dbReference type="Proteomes" id="UP001367676">
    <property type="component" value="Unassembled WGS sequence"/>
</dbReference>
<keyword evidence="9" id="KW-1185">Reference proteome</keyword>
<proteinExistence type="inferred from homology"/>
<dbReference type="GO" id="GO:0005634">
    <property type="term" value="C:nucleus"/>
    <property type="evidence" value="ECO:0007669"/>
    <property type="project" value="UniProtKB-SubCell"/>
</dbReference>
<reference evidence="8 9" key="1">
    <citation type="submission" date="2024-03" db="EMBL/GenBank/DDBJ databases">
        <title>Adaptation during the transition from Ophiocordyceps entomopathogen to insect associate is accompanied by gene loss and intensified selection.</title>
        <authorList>
            <person name="Ward C.M."/>
            <person name="Onetto C.A."/>
            <person name="Borneman A.R."/>
        </authorList>
    </citation>
    <scope>NUCLEOTIDE SEQUENCE [LARGE SCALE GENOMIC DNA]</scope>
    <source>
        <strain evidence="8">AWRI1</strain>
        <tissue evidence="8">Single Adult Female</tissue>
    </source>
</reference>
<evidence type="ECO:0000256" key="4">
    <source>
        <dbReference type="ARBA" id="ARBA00023187"/>
    </source>
</evidence>
<feature type="region of interest" description="Disordered" evidence="6">
    <location>
        <begin position="1821"/>
        <end position="1850"/>
    </location>
</feature>
<sequence>MEDYPELLFFDTFSHGNTQELNLDLVQFTNPVFVTEIRVIPLGARVQADFPGGVRLGATNPSEFSVEFFVNDLGTPGVSTFKNIGTLEYNQNGPIHHVCENKQVPTDGLILRGWYTTVTLAVYGFITKTRPPPSNLVPQNPPPAAETPPPRVISEHKTAEWIQQHAEVYHKEPIPYDVKEDLPFEKENAEWPVEKAEEQQWEKNEPDKETVEIKEEKKLRSSMEKVVVEEPPKPSKPLKRHSNTETEFSDRERDHHESKKREEKKLKIERSHHSPPKAKSKSKSESKKKSSRHESEEKIPEPVVEPLLEKREKTPESVLSPPKPVVKETPAVSEVPVEPPPLAPEDVEMISEEEISENEEEDPPSVSGMQVMDEVVDLPNENLTPPALEDSLDMDQFEPILSGSSDIDSDEDIDLQDIEFDATDLMEEPNKLFDPFLFEVQPLLSLKSPYLTDYEWEVMQLKASDMAPPPSEKSEKLKTLLSNIDMKPFDENSDDWVTTVENIIPILEVGLIHIDDSAGLLSKLTNIVNVGLDFEKAYHQPKPVFKVRHMKAGIRLVETLCRCGEDTTVELVKSTDLQHKLLDLYDREYVALSVKLAILRALDVSLNYASSVKHFVSADEQRTENGYRRLVKMLRGTRTARVRYSLVNVLRKVHLYETLENLYTLSADDKPNGHTTQNVEHFVMHLEETARYLREAPRLICQPVRFLPICSRFEFPPAAEANFAVHSFFNYFHLLDLLLTALTSTHFASNSHVIAGILEILAELMDSESGLIYLASQPSVTNRIVKILLNPDEQQYSVSPQLGLHLAHRLHILNLVDAFQYKWYVEQLADIDNTQLLEIVSSMYSLTFSSILGKHAVIHVLSRGDLIKPFLKVLQYSRNAGRERRKSPGKAYILDLVWMVVKGSDSIPFLARHKVDLIEIASWQSDLGCSSWLNPVRKEYFLSYTDVTDLCDYLKKHTEKVVTFPGELITALRILCYLAIPPASQKADTVDNDEETVELKYKYVLIQLFSQEGLTFMTSMLHKICNHYERPHLHIYTLAGKEGPPMMAVMLPALRLIRALLEYVVRCRDVEFKDLTAVPALLKTYCLLFYVPPISPIHLDAVDACREIVETLLAYTQTVAIEPLLSDSRSLNKSLWTSMVAEVLRCSVSVPETFVPCLALLSELLPLPLPMQTSQPLTDSEVSLVVNSRRLWSAHLLPLDTALQEMIGTLCWSSHQTLQQLLKRVCIQLADLGPPTSLVVARSVLTTLWAELQPQQSQQQQANESTTTSTLMSAKCGHLLNLLACLLTHPPLKMTVIQITCGSSKTDEAFAEFWSTLTKQLLQPYEGNVYHAQAQEYGMSLLQCLCDIEISLYPPPCQTVSLETYLSNSLPPKGLFRSICETLVKHLEMAAENPFSTLSSALRTCITLTEYDYGMYRLKNCLSEHPDALYNVLRKVADEWNVENGDCINCLTIALEFLKECLPPDPIDASTVPIPEVSLRTLSASSAELADWVKWNERSNATTKEGVDGMEEKHPLERADKLLGELGDSSSVEELYQPLKLNINALIEALNAAQAADNEVDPTIEMILDPAESLLTQFQSRPVFVVGDVEEERLSAAYWLSVASPLDEMEQDSSEQVVCNLEEIVNQFLSTLRLEAELERLGHRETGLDQSLKKMDSNEQTLEFVNKPVPTLLAIKPTKPRFIRPLPGPHRNDAFRSRIPNSSRAPSLHVDDFIALEKHNQQQAATAAYNRVAGKHQVPDASSLRNRTHAFLQDRGNHFHSPFRPTRGILSSWHPLLGPEPGTRTVVNSQPSVIRHPNASPLMIRGSDLMRFSLSLRWPTPPLRPPPQMRHHPPPHASIHRHLRPPPPSF</sequence>
<dbReference type="GO" id="GO:0008380">
    <property type="term" value="P:RNA splicing"/>
    <property type="evidence" value="ECO:0007669"/>
    <property type="project" value="UniProtKB-KW"/>
</dbReference>
<comment type="similarity">
    <text evidence="2">Belongs to the vir family.</text>
</comment>